<comment type="caution">
    <text evidence="1">The sequence shown here is derived from an EMBL/GenBank/DDBJ whole genome shotgun (WGS) entry which is preliminary data.</text>
</comment>
<dbReference type="EMBL" id="QPKB01000007">
    <property type="protein sequence ID" value="RWR88235.1"/>
    <property type="molecule type" value="Genomic_DNA"/>
</dbReference>
<dbReference type="AlphaFoldDB" id="A0A443PBS6"/>
<proteinExistence type="predicted"/>
<dbReference type="Proteomes" id="UP000283530">
    <property type="component" value="Unassembled WGS sequence"/>
</dbReference>
<organism evidence="1 2">
    <name type="scientific">Cinnamomum micranthum f. kanehirae</name>
    <dbReference type="NCBI Taxonomy" id="337451"/>
    <lineage>
        <taxon>Eukaryota</taxon>
        <taxon>Viridiplantae</taxon>
        <taxon>Streptophyta</taxon>
        <taxon>Embryophyta</taxon>
        <taxon>Tracheophyta</taxon>
        <taxon>Spermatophyta</taxon>
        <taxon>Magnoliopsida</taxon>
        <taxon>Magnoliidae</taxon>
        <taxon>Laurales</taxon>
        <taxon>Lauraceae</taxon>
        <taxon>Cinnamomum</taxon>
    </lineage>
</organism>
<dbReference type="OrthoDB" id="1877784at2759"/>
<evidence type="ECO:0000313" key="1">
    <source>
        <dbReference type="EMBL" id="RWR88235.1"/>
    </source>
</evidence>
<dbReference type="Gene3D" id="1.10.600.10">
    <property type="entry name" value="Farnesyl Diphosphate Synthase"/>
    <property type="match status" value="1"/>
</dbReference>
<dbReference type="InterPro" id="IPR008949">
    <property type="entry name" value="Isoprenoid_synthase_dom_sf"/>
</dbReference>
<sequence>MALLVRPVNLARVIEVLYQYRDEYTESTHETKERISLVLPSCCAVKEAIDSGTPLANLREAPSTC</sequence>
<accession>A0A443PBS6</accession>
<gene>
    <name evidence="1" type="ORF">CKAN_01722900</name>
</gene>
<evidence type="ECO:0000313" key="2">
    <source>
        <dbReference type="Proteomes" id="UP000283530"/>
    </source>
</evidence>
<keyword evidence="2" id="KW-1185">Reference proteome</keyword>
<protein>
    <submittedName>
        <fullName evidence="1">Uncharacterized protein</fullName>
    </submittedName>
</protein>
<name>A0A443PBS6_9MAGN</name>
<reference evidence="1 2" key="1">
    <citation type="journal article" date="2019" name="Nat. Plants">
        <title>Stout camphor tree genome fills gaps in understanding of flowering plant genome evolution.</title>
        <authorList>
            <person name="Chaw S.M."/>
            <person name="Liu Y.C."/>
            <person name="Wu Y.W."/>
            <person name="Wang H.Y."/>
            <person name="Lin C.I."/>
            <person name="Wu C.S."/>
            <person name="Ke H.M."/>
            <person name="Chang L.Y."/>
            <person name="Hsu C.Y."/>
            <person name="Yang H.T."/>
            <person name="Sudianto E."/>
            <person name="Hsu M.H."/>
            <person name="Wu K.P."/>
            <person name="Wang L.N."/>
            <person name="Leebens-Mack J.H."/>
            <person name="Tsai I.J."/>
        </authorList>
    </citation>
    <scope>NUCLEOTIDE SEQUENCE [LARGE SCALE GENOMIC DNA]</scope>
    <source>
        <strain evidence="2">cv. Chaw 1501</strain>
        <tissue evidence="1">Young leaves</tissue>
    </source>
</reference>